<dbReference type="PROSITE" id="PS51154">
    <property type="entry name" value="MACRO"/>
    <property type="match status" value="1"/>
</dbReference>
<evidence type="ECO:0000313" key="3">
    <source>
        <dbReference type="Proteomes" id="UP001165289"/>
    </source>
</evidence>
<reference evidence="2 3" key="1">
    <citation type="journal article" date="2023" name="BMC Biol.">
        <title>The compact genome of the sponge Oopsacas minuta (Hexactinellida) is lacking key metazoan core genes.</title>
        <authorList>
            <person name="Santini S."/>
            <person name="Schenkelaars Q."/>
            <person name="Jourda C."/>
            <person name="Duchesne M."/>
            <person name="Belahbib H."/>
            <person name="Rocher C."/>
            <person name="Selva M."/>
            <person name="Riesgo A."/>
            <person name="Vervoort M."/>
            <person name="Leys S.P."/>
            <person name="Kodjabachian L."/>
            <person name="Le Bivic A."/>
            <person name="Borchiellini C."/>
            <person name="Claverie J.M."/>
            <person name="Renard E."/>
        </authorList>
    </citation>
    <scope>NUCLEOTIDE SEQUENCE [LARGE SCALE GENOMIC DNA]</scope>
    <source>
        <strain evidence="2">SPO-2</strain>
    </source>
</reference>
<dbReference type="InterPro" id="IPR050892">
    <property type="entry name" value="ADP-ribose_metab_enzymes"/>
</dbReference>
<dbReference type="SUPFAM" id="SSF52949">
    <property type="entry name" value="Macro domain-like"/>
    <property type="match status" value="1"/>
</dbReference>
<keyword evidence="3" id="KW-1185">Reference proteome</keyword>
<name>A0AAV7KDU1_9METZ</name>
<evidence type="ECO:0000313" key="2">
    <source>
        <dbReference type="EMBL" id="KAI6659337.1"/>
    </source>
</evidence>
<dbReference type="GO" id="GO:0140291">
    <property type="term" value="P:peptidyl-glutamate ADP-deribosylation"/>
    <property type="evidence" value="ECO:0007669"/>
    <property type="project" value="TreeGrafter"/>
</dbReference>
<organism evidence="2 3">
    <name type="scientific">Oopsacas minuta</name>
    <dbReference type="NCBI Taxonomy" id="111878"/>
    <lineage>
        <taxon>Eukaryota</taxon>
        <taxon>Metazoa</taxon>
        <taxon>Porifera</taxon>
        <taxon>Hexactinellida</taxon>
        <taxon>Hexasterophora</taxon>
        <taxon>Lyssacinosida</taxon>
        <taxon>Leucopsacidae</taxon>
        <taxon>Oopsacas</taxon>
    </lineage>
</organism>
<dbReference type="InterPro" id="IPR002589">
    <property type="entry name" value="Macro_dom"/>
</dbReference>
<dbReference type="InterPro" id="IPR043472">
    <property type="entry name" value="Macro_dom-like"/>
</dbReference>
<protein>
    <submittedName>
        <fullName evidence="2">O-acetyl-ADP-ribose deacetylase 1 isoform X1</fullName>
    </submittedName>
</protein>
<comment type="caution">
    <text evidence="2">The sequence shown here is derived from an EMBL/GenBank/DDBJ whole genome shotgun (WGS) entry which is preliminary data.</text>
</comment>
<evidence type="ECO:0000259" key="1">
    <source>
        <dbReference type="PROSITE" id="PS51154"/>
    </source>
</evidence>
<sequence>MAEKNIPIDPCKDSILTERVGDLFSCPATASMGHCVSRDLHMGKGIAVIFKKKFGGVAALKAQNKEIGECSVLLDNSRYIYYLITKEKYNYKPKLASLRQAVCAMRDHCVLNDVKELCLPKIGCGLDRLVWKDVKQILIDTFKETNIQLSVYSLS</sequence>
<dbReference type="PANTHER" id="PTHR12521:SF0">
    <property type="entry name" value="ADP-RIBOSE GLYCOHYDROLASE OARD1"/>
    <property type="match status" value="1"/>
</dbReference>
<dbReference type="Gene3D" id="3.40.220.10">
    <property type="entry name" value="Leucine Aminopeptidase, subunit E, domain 1"/>
    <property type="match status" value="1"/>
</dbReference>
<dbReference type="Proteomes" id="UP001165289">
    <property type="component" value="Unassembled WGS sequence"/>
</dbReference>
<proteinExistence type="predicted"/>
<dbReference type="AlphaFoldDB" id="A0AAV7KDU1"/>
<dbReference type="CDD" id="cd02901">
    <property type="entry name" value="Macro_Poa1p-like"/>
    <property type="match status" value="1"/>
</dbReference>
<accession>A0AAV7KDU1</accession>
<feature type="domain" description="Macro" evidence="1">
    <location>
        <begin position="3"/>
        <end position="155"/>
    </location>
</feature>
<dbReference type="PANTHER" id="PTHR12521">
    <property type="entry name" value="PROTEIN C6ORF130"/>
    <property type="match status" value="1"/>
</dbReference>
<gene>
    <name evidence="2" type="ORF">LOD99_15008</name>
</gene>
<dbReference type="EMBL" id="JAKMXF010000066">
    <property type="protein sequence ID" value="KAI6659337.1"/>
    <property type="molecule type" value="Genomic_DNA"/>
</dbReference>